<comment type="function">
    <text evidence="9">Enables the bacterium to metabolize sucrose as a sole carbon source.</text>
</comment>
<feature type="domain" description="Glycosyl hydrolase family 32 C-terminal" evidence="11">
    <location>
        <begin position="362"/>
        <end position="476"/>
    </location>
</feature>
<comment type="pathway">
    <text evidence="1 9">Glycan biosynthesis; sucrose metabolism.</text>
</comment>
<comment type="subcellular location">
    <subcellularLocation>
        <location evidence="9">Cytoplasm</location>
    </subcellularLocation>
</comment>
<reference evidence="13" key="1">
    <citation type="submission" date="2015-01" db="EMBL/GenBank/DDBJ databases">
        <authorList>
            <person name="Andreevskaya M."/>
        </authorList>
    </citation>
    <scope>NUCLEOTIDE SEQUENCE [LARGE SCALE GENOMIC DNA]</scope>
    <source>
        <strain evidence="13">MKFS47</strain>
    </source>
</reference>
<evidence type="ECO:0000256" key="4">
    <source>
        <dbReference type="ARBA" id="ARBA00019623"/>
    </source>
</evidence>
<dbReference type="InterPro" id="IPR013189">
    <property type="entry name" value="Glyco_hydro_32_C"/>
</dbReference>
<keyword evidence="5 8" id="KW-0378">Hydrolase</keyword>
<dbReference type="RefSeq" id="WP_047915795.1">
    <property type="nucleotide sequence ID" value="NZ_LN774769.1"/>
</dbReference>
<evidence type="ECO:0000313" key="13">
    <source>
        <dbReference type="Proteomes" id="UP000033166"/>
    </source>
</evidence>
<evidence type="ECO:0000313" key="12">
    <source>
        <dbReference type="EMBL" id="CEN28721.1"/>
    </source>
</evidence>
<dbReference type="EMBL" id="LN774769">
    <property type="protein sequence ID" value="CEN28721.1"/>
    <property type="molecule type" value="Genomic_DNA"/>
</dbReference>
<keyword evidence="6 8" id="KW-0326">Glycosidase</keyword>
<dbReference type="GO" id="GO:0005985">
    <property type="term" value="P:sucrose metabolic process"/>
    <property type="evidence" value="ECO:0007669"/>
    <property type="project" value="UniProtKB-UniPathway"/>
</dbReference>
<evidence type="ECO:0000256" key="6">
    <source>
        <dbReference type="ARBA" id="ARBA00023295"/>
    </source>
</evidence>
<comment type="catalytic activity">
    <reaction evidence="8">
        <text>Hydrolysis of terminal non-reducing beta-D-fructofuranoside residues in beta-D-fructofuranosides.</text>
        <dbReference type="EC" id="3.2.1.26"/>
    </reaction>
</comment>
<dbReference type="STRING" id="1364.LP2241_30530"/>
<dbReference type="Proteomes" id="UP000033166">
    <property type="component" value="Chromosome I"/>
</dbReference>
<dbReference type="Pfam" id="PF08244">
    <property type="entry name" value="Glyco_hydro_32C"/>
    <property type="match status" value="1"/>
</dbReference>
<dbReference type="InterPro" id="IPR001362">
    <property type="entry name" value="Glyco_hydro_32"/>
</dbReference>
<dbReference type="NCBIfam" id="TIGR01322">
    <property type="entry name" value="scrB_fam"/>
    <property type="match status" value="1"/>
</dbReference>
<dbReference type="EC" id="3.2.1.26" evidence="3 8"/>
<evidence type="ECO:0000259" key="11">
    <source>
        <dbReference type="Pfam" id="PF08244"/>
    </source>
</evidence>
<dbReference type="KEGG" id="lpk:LACPI_1521"/>
<keyword evidence="9" id="KW-0963">Cytoplasm</keyword>
<dbReference type="InterPro" id="IPR013320">
    <property type="entry name" value="ConA-like_dom_sf"/>
</dbReference>
<dbReference type="CDD" id="cd08996">
    <property type="entry name" value="GH32_FFase"/>
    <property type="match status" value="1"/>
</dbReference>
<evidence type="ECO:0000256" key="9">
    <source>
        <dbReference type="RuleBase" id="RU365015"/>
    </source>
</evidence>
<evidence type="ECO:0000256" key="5">
    <source>
        <dbReference type="ARBA" id="ARBA00022801"/>
    </source>
</evidence>
<dbReference type="SUPFAM" id="SSF75005">
    <property type="entry name" value="Arabinanase/levansucrase/invertase"/>
    <property type="match status" value="1"/>
</dbReference>
<dbReference type="Gene3D" id="2.60.120.560">
    <property type="entry name" value="Exo-inulinase, domain 1"/>
    <property type="match status" value="1"/>
</dbReference>
<protein>
    <recommendedName>
        <fullName evidence="4 8">Sucrose-6-phosphate hydrolase</fullName>
        <ecNumber evidence="3 8">3.2.1.26</ecNumber>
    </recommendedName>
    <alternativeName>
        <fullName evidence="7 9">Invertase</fullName>
    </alternativeName>
</protein>
<dbReference type="InterPro" id="IPR023296">
    <property type="entry name" value="Glyco_hydro_beta-prop_sf"/>
</dbReference>
<sequence>MINKVALANQFIAEHVTEVVQDYRHHFHLMAPIGWINDPNGFIYFQGAYHLFYQHYPYDSKWGPMHWGHAKSVDLIHWEHLPVALAPDQDYDADGCYSGSAIERDGKLYLIYTGHVEHDGVRREVQCLAVSEDGIHFEKNAANPIIGDEQLLGIDADIADFRDPKVFARDDSYYCVVASKTSTDLGQILLFKSDDLLTWSFFSVLLTGEPKHGTMWECPDLFHLDGKDVLIMSPIAMPAADYAFENSNSTVAFIGQVDWQTGTFKVDNYHEIDGGMDFYAPQTCLGPNGERIMVAWMQMWQRTLPTDDQKHLWAGAMTLARRLSIENLTLRQVPVLGQLKPVTQKLVISENHQDTVILDQNFTDSCYLKFDLYLSKTSQVDIELAKSVSSAIRLKVDLDKQSITLDRDGFGLALAGQEAVPLNSRKVPLVLDKSKKLTIEIVRDTSSIEIFTDSGQSLTATFYETDKSQVIGLSSVGDLTGELTYSVIS</sequence>
<gene>
    <name evidence="12" type="primary">scrB2</name>
    <name evidence="12" type="ORF">LACPI_1521</name>
</gene>
<evidence type="ECO:0000256" key="2">
    <source>
        <dbReference type="ARBA" id="ARBA00009902"/>
    </source>
</evidence>
<dbReference type="GO" id="GO:0004564">
    <property type="term" value="F:beta-fructofuranosidase activity"/>
    <property type="evidence" value="ECO:0007669"/>
    <property type="project" value="UniProtKB-EC"/>
</dbReference>
<keyword evidence="9" id="KW-0119">Carbohydrate metabolism</keyword>
<dbReference type="PANTHER" id="PTHR43101:SF1">
    <property type="entry name" value="BETA-FRUCTOSIDASE"/>
    <property type="match status" value="1"/>
</dbReference>
<name>A0A0D6DXQ8_9LACT</name>
<dbReference type="InterPro" id="IPR051214">
    <property type="entry name" value="GH32_Enzymes"/>
</dbReference>
<dbReference type="PANTHER" id="PTHR43101">
    <property type="entry name" value="BETA-FRUCTOSIDASE"/>
    <property type="match status" value="1"/>
</dbReference>
<dbReference type="AlphaFoldDB" id="A0A0D6DXQ8"/>
<dbReference type="UniPathway" id="UPA00238"/>
<dbReference type="InterPro" id="IPR006232">
    <property type="entry name" value="Suc6P_hydrolase"/>
</dbReference>
<dbReference type="InterPro" id="IPR013148">
    <property type="entry name" value="Glyco_hydro_32_N"/>
</dbReference>
<evidence type="ECO:0000256" key="7">
    <source>
        <dbReference type="ARBA" id="ARBA00033367"/>
    </source>
</evidence>
<evidence type="ECO:0000256" key="8">
    <source>
        <dbReference type="RuleBase" id="RU362110"/>
    </source>
</evidence>
<comment type="similarity">
    <text evidence="2 8">Belongs to the glycosyl hydrolase 32 family.</text>
</comment>
<dbReference type="HOGENOM" id="CLU_001528_7_0_9"/>
<feature type="domain" description="Glycosyl hydrolase family 32 N-terminal" evidence="10">
    <location>
        <begin position="28"/>
        <end position="334"/>
    </location>
</feature>
<dbReference type="GO" id="GO:0005737">
    <property type="term" value="C:cytoplasm"/>
    <property type="evidence" value="ECO:0007669"/>
    <property type="project" value="UniProtKB-SubCell"/>
</dbReference>
<organism evidence="12 13">
    <name type="scientific">Pseudolactococcus piscium MKFS47</name>
    <dbReference type="NCBI Taxonomy" id="297352"/>
    <lineage>
        <taxon>Bacteria</taxon>
        <taxon>Bacillati</taxon>
        <taxon>Bacillota</taxon>
        <taxon>Bacilli</taxon>
        <taxon>Lactobacillales</taxon>
        <taxon>Streptococcaceae</taxon>
        <taxon>Pseudolactococcus</taxon>
    </lineage>
</organism>
<evidence type="ECO:0000256" key="3">
    <source>
        <dbReference type="ARBA" id="ARBA00012758"/>
    </source>
</evidence>
<dbReference type="Pfam" id="PF00251">
    <property type="entry name" value="Glyco_hydro_32N"/>
    <property type="match status" value="1"/>
</dbReference>
<evidence type="ECO:0000256" key="1">
    <source>
        <dbReference type="ARBA" id="ARBA00004914"/>
    </source>
</evidence>
<accession>A0A0D6DXQ8</accession>
<dbReference type="SMART" id="SM00640">
    <property type="entry name" value="Glyco_32"/>
    <property type="match status" value="1"/>
</dbReference>
<proteinExistence type="inferred from homology"/>
<dbReference type="SUPFAM" id="SSF49899">
    <property type="entry name" value="Concanavalin A-like lectins/glucanases"/>
    <property type="match status" value="1"/>
</dbReference>
<evidence type="ECO:0000259" key="10">
    <source>
        <dbReference type="Pfam" id="PF00251"/>
    </source>
</evidence>
<dbReference type="Gene3D" id="2.115.10.20">
    <property type="entry name" value="Glycosyl hydrolase domain, family 43"/>
    <property type="match status" value="1"/>
</dbReference>